<dbReference type="PANTHER" id="PTHR34563:SF6">
    <property type="entry name" value="OS08G0416800 PROTEIN"/>
    <property type="match status" value="1"/>
</dbReference>
<accession>A0A6V7P766</accession>
<name>A0A6V7P766_ANACO</name>
<dbReference type="PANTHER" id="PTHR34563">
    <property type="entry name" value="BNACNNG33880D PROTEIN"/>
    <property type="match status" value="1"/>
</dbReference>
<proteinExistence type="predicted"/>
<dbReference type="EMBL" id="LR862146">
    <property type="protein sequence ID" value="CAD1826670.1"/>
    <property type="molecule type" value="Genomic_DNA"/>
</dbReference>
<protein>
    <submittedName>
        <fullName evidence="1">Uncharacterized protein</fullName>
    </submittedName>
</protein>
<dbReference type="AlphaFoldDB" id="A0A6V7P766"/>
<sequence>MAWTVGLPGVKPIVVIKDSLSQNGPSEMLKGICRSSSTGSLCGLHDSERLVESLKSKLKSLKAKKLHYSKVEKTESMRVEIRSRKAQKLIAKNLAMANSLNGHKDYIF</sequence>
<reference evidence="1" key="1">
    <citation type="submission" date="2020-07" db="EMBL/GenBank/DDBJ databases">
        <authorList>
            <person name="Lin J."/>
        </authorList>
    </citation>
    <scope>NUCLEOTIDE SEQUENCE</scope>
</reference>
<evidence type="ECO:0000313" key="1">
    <source>
        <dbReference type="EMBL" id="CAD1826670.1"/>
    </source>
</evidence>
<gene>
    <name evidence="1" type="ORF">CB5_LOCUS9881</name>
</gene>
<organism evidence="1">
    <name type="scientific">Ananas comosus var. bracteatus</name>
    <name type="common">red pineapple</name>
    <dbReference type="NCBI Taxonomy" id="296719"/>
    <lineage>
        <taxon>Eukaryota</taxon>
        <taxon>Viridiplantae</taxon>
        <taxon>Streptophyta</taxon>
        <taxon>Embryophyta</taxon>
        <taxon>Tracheophyta</taxon>
        <taxon>Spermatophyta</taxon>
        <taxon>Magnoliopsida</taxon>
        <taxon>Liliopsida</taxon>
        <taxon>Poales</taxon>
        <taxon>Bromeliaceae</taxon>
        <taxon>Bromelioideae</taxon>
        <taxon>Ananas</taxon>
    </lineage>
</organism>